<organism evidence="12 13">
    <name type="scientific">Urochloa decumbens</name>
    <dbReference type="NCBI Taxonomy" id="240449"/>
    <lineage>
        <taxon>Eukaryota</taxon>
        <taxon>Viridiplantae</taxon>
        <taxon>Streptophyta</taxon>
        <taxon>Embryophyta</taxon>
        <taxon>Tracheophyta</taxon>
        <taxon>Spermatophyta</taxon>
        <taxon>Magnoliopsida</taxon>
        <taxon>Liliopsida</taxon>
        <taxon>Poales</taxon>
        <taxon>Poaceae</taxon>
        <taxon>PACMAD clade</taxon>
        <taxon>Panicoideae</taxon>
        <taxon>Panicodae</taxon>
        <taxon>Paniceae</taxon>
        <taxon>Melinidinae</taxon>
        <taxon>Urochloa</taxon>
    </lineage>
</organism>
<evidence type="ECO:0000256" key="3">
    <source>
        <dbReference type="ARBA" id="ARBA00022737"/>
    </source>
</evidence>
<keyword evidence="3" id="KW-0677">Repeat</keyword>
<evidence type="ECO:0000259" key="9">
    <source>
        <dbReference type="Pfam" id="PF18052"/>
    </source>
</evidence>
<dbReference type="PANTHER" id="PTHR23155">
    <property type="entry name" value="DISEASE RESISTANCE PROTEIN RP"/>
    <property type="match status" value="1"/>
</dbReference>
<keyword evidence="6" id="KW-0175">Coiled coil</keyword>
<feature type="compositionally biased region" description="Basic residues" evidence="7">
    <location>
        <begin position="534"/>
        <end position="547"/>
    </location>
</feature>
<evidence type="ECO:0000313" key="13">
    <source>
        <dbReference type="Proteomes" id="UP001497457"/>
    </source>
</evidence>
<dbReference type="GO" id="GO:0009626">
    <property type="term" value="P:plant-type hypersensitive response"/>
    <property type="evidence" value="ECO:0007669"/>
    <property type="project" value="UniProtKB-ARBA"/>
</dbReference>
<dbReference type="SUPFAM" id="SSF52047">
    <property type="entry name" value="RNI-like"/>
    <property type="match status" value="1"/>
</dbReference>
<evidence type="ECO:0000259" key="11">
    <source>
        <dbReference type="Pfam" id="PF23598"/>
    </source>
</evidence>
<dbReference type="GO" id="GO:0000166">
    <property type="term" value="F:nucleotide binding"/>
    <property type="evidence" value="ECO:0007669"/>
    <property type="project" value="UniProtKB-KW"/>
</dbReference>
<evidence type="ECO:0000259" key="10">
    <source>
        <dbReference type="Pfam" id="PF23559"/>
    </source>
</evidence>
<dbReference type="Pfam" id="PF18052">
    <property type="entry name" value="Rx_N"/>
    <property type="match status" value="1"/>
</dbReference>
<dbReference type="Pfam" id="PF23559">
    <property type="entry name" value="WHD_DRP"/>
    <property type="match status" value="1"/>
</dbReference>
<dbReference type="InterPro" id="IPR038005">
    <property type="entry name" value="RX-like_CC"/>
</dbReference>
<dbReference type="PRINTS" id="PR00364">
    <property type="entry name" value="DISEASERSIST"/>
</dbReference>
<evidence type="ECO:0000256" key="6">
    <source>
        <dbReference type="ARBA" id="ARBA00023054"/>
    </source>
</evidence>
<protein>
    <recommendedName>
        <fullName evidence="14">AAA+ ATPase domain-containing protein</fullName>
    </recommendedName>
</protein>
<keyword evidence="5" id="KW-0611">Plant defense</keyword>
<dbReference type="InterPro" id="IPR027417">
    <property type="entry name" value="P-loop_NTPase"/>
</dbReference>
<dbReference type="Gene3D" id="1.20.5.4130">
    <property type="match status" value="1"/>
</dbReference>
<keyword evidence="13" id="KW-1185">Reference proteome</keyword>
<evidence type="ECO:0000259" key="8">
    <source>
        <dbReference type="Pfam" id="PF00931"/>
    </source>
</evidence>
<proteinExistence type="inferred from homology"/>
<evidence type="ECO:0000256" key="5">
    <source>
        <dbReference type="ARBA" id="ARBA00022821"/>
    </source>
</evidence>
<dbReference type="PANTHER" id="PTHR23155:SF1116">
    <property type="entry name" value="OS12G0273300 PROTEIN"/>
    <property type="match status" value="1"/>
</dbReference>
<feature type="domain" description="Disease resistance R13L4/SHOC-2-like LRR" evidence="11">
    <location>
        <begin position="559"/>
        <end position="855"/>
    </location>
</feature>
<dbReference type="InterPro" id="IPR042197">
    <property type="entry name" value="Apaf_helical"/>
</dbReference>
<feature type="domain" description="Disease resistance protein winged helix" evidence="10">
    <location>
        <begin position="439"/>
        <end position="510"/>
    </location>
</feature>
<feature type="domain" description="NB-ARC" evidence="8">
    <location>
        <begin position="199"/>
        <end position="328"/>
    </location>
</feature>
<dbReference type="Gene3D" id="3.40.50.300">
    <property type="entry name" value="P-loop containing nucleotide triphosphate hydrolases"/>
    <property type="match status" value="1"/>
</dbReference>
<dbReference type="InterPro" id="IPR002182">
    <property type="entry name" value="NB-ARC"/>
</dbReference>
<dbReference type="GO" id="GO:0042742">
    <property type="term" value="P:defense response to bacterium"/>
    <property type="evidence" value="ECO:0007669"/>
    <property type="project" value="UniProtKB-ARBA"/>
</dbReference>
<dbReference type="Proteomes" id="UP001497457">
    <property type="component" value="Chromosome 24b"/>
</dbReference>
<dbReference type="Pfam" id="PF00931">
    <property type="entry name" value="NB-ARC"/>
    <property type="match status" value="1"/>
</dbReference>
<feature type="region of interest" description="Disordered" evidence="7">
    <location>
        <begin position="524"/>
        <end position="553"/>
    </location>
</feature>
<evidence type="ECO:0000256" key="7">
    <source>
        <dbReference type="SAM" id="MobiDB-lite"/>
    </source>
</evidence>
<dbReference type="Gene3D" id="1.10.10.10">
    <property type="entry name" value="Winged helix-like DNA-binding domain superfamily/Winged helix DNA-binding domain"/>
    <property type="match status" value="1"/>
</dbReference>
<accession>A0ABC9AZI4</accession>
<reference evidence="12 13" key="2">
    <citation type="submission" date="2024-10" db="EMBL/GenBank/DDBJ databases">
        <authorList>
            <person name="Ryan C."/>
        </authorList>
    </citation>
    <scope>NUCLEOTIDE SEQUENCE [LARGE SCALE GENOMIC DNA]</scope>
</reference>
<dbReference type="InterPro" id="IPR044974">
    <property type="entry name" value="Disease_R_plants"/>
</dbReference>
<keyword evidence="2" id="KW-0433">Leucine-rich repeat</keyword>
<evidence type="ECO:0008006" key="14">
    <source>
        <dbReference type="Google" id="ProtNLM"/>
    </source>
</evidence>
<dbReference type="Gene3D" id="1.10.8.430">
    <property type="entry name" value="Helical domain of apoptotic protease-activating factors"/>
    <property type="match status" value="1"/>
</dbReference>
<dbReference type="InterPro" id="IPR058922">
    <property type="entry name" value="WHD_DRP"/>
</dbReference>
<dbReference type="InterPro" id="IPR055414">
    <property type="entry name" value="LRR_R13L4/SHOC2-like"/>
</dbReference>
<dbReference type="Pfam" id="PF23598">
    <property type="entry name" value="LRR_14"/>
    <property type="match status" value="1"/>
</dbReference>
<dbReference type="SUPFAM" id="SSF52540">
    <property type="entry name" value="P-loop containing nucleoside triphosphate hydrolases"/>
    <property type="match status" value="1"/>
</dbReference>
<dbReference type="GO" id="GO:0002758">
    <property type="term" value="P:innate immune response-activating signaling pathway"/>
    <property type="evidence" value="ECO:0007669"/>
    <property type="project" value="UniProtKB-ARBA"/>
</dbReference>
<reference evidence="13" key="1">
    <citation type="submission" date="2024-06" db="EMBL/GenBank/DDBJ databases">
        <authorList>
            <person name="Ryan C."/>
        </authorList>
    </citation>
    <scope>NUCLEOTIDE SEQUENCE [LARGE SCALE GENOMIC DNA]</scope>
</reference>
<dbReference type="AlphaFoldDB" id="A0ABC9AZI4"/>
<comment type="similarity">
    <text evidence="1">Belongs to the disease resistance NB-LRR family.</text>
</comment>
<gene>
    <name evidence="12" type="ORF">URODEC1_LOCUS60378</name>
</gene>
<dbReference type="EMBL" id="OZ075134">
    <property type="protein sequence ID" value="CAL4990764.1"/>
    <property type="molecule type" value="Genomic_DNA"/>
</dbReference>
<keyword evidence="4" id="KW-0547">Nucleotide-binding</keyword>
<dbReference type="CDD" id="cd14798">
    <property type="entry name" value="RX-CC_like"/>
    <property type="match status" value="1"/>
</dbReference>
<dbReference type="InterPro" id="IPR032675">
    <property type="entry name" value="LRR_dom_sf"/>
</dbReference>
<dbReference type="FunFam" id="1.10.10.10:FF:000322">
    <property type="entry name" value="Probable disease resistance protein At1g63360"/>
    <property type="match status" value="1"/>
</dbReference>
<dbReference type="InterPro" id="IPR041118">
    <property type="entry name" value="Rx_N"/>
</dbReference>
<evidence type="ECO:0000256" key="2">
    <source>
        <dbReference type="ARBA" id="ARBA00022614"/>
    </source>
</evidence>
<dbReference type="Gene3D" id="3.80.10.10">
    <property type="entry name" value="Ribonuclease Inhibitor"/>
    <property type="match status" value="1"/>
</dbReference>
<feature type="domain" description="Disease resistance N-terminal" evidence="9">
    <location>
        <begin position="7"/>
        <end position="92"/>
    </location>
</feature>
<dbReference type="InterPro" id="IPR036388">
    <property type="entry name" value="WH-like_DNA-bd_sf"/>
</dbReference>
<evidence type="ECO:0000256" key="1">
    <source>
        <dbReference type="ARBA" id="ARBA00008894"/>
    </source>
</evidence>
<name>A0ABC9AZI4_9POAL</name>
<evidence type="ECO:0000256" key="4">
    <source>
        <dbReference type="ARBA" id="ARBA00022741"/>
    </source>
</evidence>
<sequence>MDLVSGALGSIISKLGELLQKEYKLQKGLSEQIESLKHELESAQTALHKVGEVPPEQLDPQVQLWAREVREASYDMEDILDTFLVEVGTPADEKDGRLKRLQKNIADLFKKSKARHTIAGAIEDMKKRLQEVADRRDRFSVPVALPAPPTKPDPRLADMHKEVEQLIGIDKAKSELMAMLLPTPQGHGDSDASGSSSCNCKMKIVSVVGVGGLGKTTLAKAVYDELQPRYDCGAFVSIGRKPDLLQVFTDIIFHLDRKEYESIREVRSLQLLVGGLWKILQNKRYLIVIDDVWDIATWKTIKSALDLKSTGSRVITTTRNREVASIEEIYELCPLSCDNSEKLFYTRLFGVNGECPANHPAEASKKLLNKCGGVPLAIITMASLLVGKSSEDWFDVCNSPGFYRGKGNQQVADDTEWILSLSYYDLPSHLRTCLLYLSLYPEDYAIKKEPLIWKWIAEGFVEKKAGSSLFQRGEEYFNQLINRSMIQVVESAMDGIIYGCRVHDMVLDLVRGLSDEENFVTISNDDEGTSSSRNKVRRLAHQNRRTKQTQQDDHMGMAQVRTLVACGCDIDYFVLHRPSSFKLLRVLALENCKITPSCQGLKQHLGNLLHLRYLGLRCSFNFRELPEEIGKLKFLQTLDLQGALITVLPSSVCQLTQLVCLRGVDFGMCVPDGLFLTKLTSLEELRVRIDNLDEESQRQFVNGLGSLSEARVLEIRVSLSGMVQSDLVQSLGNLHKLQRLELSGFHEVATREWDTVVLPRHLRDLRLLGVQFHRLPSCISPAHLPSLYYLSLHVDDMDEAGLRALGGLAELRYLELETQKSPMFCMATIANIAAGNGIFQKLKCWRLNGRMVQLVPNEDSTSVSFTIWNGKQGAHRAWIVR</sequence>
<evidence type="ECO:0000313" key="12">
    <source>
        <dbReference type="EMBL" id="CAL4990764.1"/>
    </source>
</evidence>